<feature type="coiled-coil region" evidence="1">
    <location>
        <begin position="80"/>
        <end position="107"/>
    </location>
</feature>
<gene>
    <name evidence="4" type="ORF">AVDCRST_MAG58-938</name>
</gene>
<evidence type="ECO:0000259" key="3">
    <source>
        <dbReference type="Pfam" id="PF03713"/>
    </source>
</evidence>
<feature type="domain" description="DUF305" evidence="3">
    <location>
        <begin position="116"/>
        <end position="193"/>
    </location>
</feature>
<name>A0A6J4QPS7_9ACTN</name>
<keyword evidence="2" id="KW-0732">Signal</keyword>
<protein>
    <recommendedName>
        <fullName evidence="3">DUF305 domain-containing protein</fullName>
    </recommendedName>
</protein>
<dbReference type="Pfam" id="PF03713">
    <property type="entry name" value="DUF305"/>
    <property type="match status" value="2"/>
</dbReference>
<evidence type="ECO:0000256" key="1">
    <source>
        <dbReference type="SAM" id="Coils"/>
    </source>
</evidence>
<dbReference type="AlphaFoldDB" id="A0A6J4QPS7"/>
<feature type="signal peptide" evidence="2">
    <location>
        <begin position="1"/>
        <end position="24"/>
    </location>
</feature>
<dbReference type="PROSITE" id="PS51257">
    <property type="entry name" value="PROKAR_LIPOPROTEIN"/>
    <property type="match status" value="1"/>
</dbReference>
<feature type="chain" id="PRO_5039254988" description="DUF305 domain-containing protein" evidence="2">
    <location>
        <begin position="25"/>
        <end position="201"/>
    </location>
</feature>
<accession>A0A6J4QPS7</accession>
<dbReference type="InterPro" id="IPR012347">
    <property type="entry name" value="Ferritin-like"/>
</dbReference>
<evidence type="ECO:0000256" key="2">
    <source>
        <dbReference type="SAM" id="SignalP"/>
    </source>
</evidence>
<dbReference type="InterPro" id="IPR005183">
    <property type="entry name" value="DUF305_CopM-like"/>
</dbReference>
<keyword evidence="1" id="KW-0175">Coiled coil</keyword>
<reference evidence="4" key="1">
    <citation type="submission" date="2020-02" db="EMBL/GenBank/DDBJ databases">
        <authorList>
            <person name="Meier V. D."/>
        </authorList>
    </citation>
    <scope>NUCLEOTIDE SEQUENCE</scope>
    <source>
        <strain evidence="4">AVDCRST_MAG58</strain>
    </source>
</reference>
<evidence type="ECO:0000313" key="4">
    <source>
        <dbReference type="EMBL" id="CAA9450898.1"/>
    </source>
</evidence>
<dbReference type="PANTHER" id="PTHR36933">
    <property type="entry name" value="SLL0788 PROTEIN"/>
    <property type="match status" value="1"/>
</dbReference>
<organism evidence="4">
    <name type="scientific">uncultured Rubrobacteraceae bacterium</name>
    <dbReference type="NCBI Taxonomy" id="349277"/>
    <lineage>
        <taxon>Bacteria</taxon>
        <taxon>Bacillati</taxon>
        <taxon>Actinomycetota</taxon>
        <taxon>Rubrobacteria</taxon>
        <taxon>Rubrobacterales</taxon>
        <taxon>Rubrobacteraceae</taxon>
        <taxon>environmental samples</taxon>
    </lineage>
</organism>
<sequence length="201" mass="22166">MKVLTRLGLLLATVLMLASCGGSAGSSGGMAHGEMGSGDMSAMSRKMVMANGEYSDAAFVDAMVPHHEGAVEMAQVALKNAEHEETRQLAQNIIDSQRAEIEEFERMQEDLDGPVMKMSGEDMSTMGMMKDPQHLADEDPFDRVFIDNMIPHHTSAITMAEVALQKSKNSEIRGVAEDIVSAQKREIEQMRQWRQEWYAGS</sequence>
<dbReference type="PANTHER" id="PTHR36933:SF1">
    <property type="entry name" value="SLL0788 PROTEIN"/>
    <property type="match status" value="1"/>
</dbReference>
<dbReference type="EMBL" id="CADCVF010000021">
    <property type="protein sequence ID" value="CAA9450898.1"/>
    <property type="molecule type" value="Genomic_DNA"/>
</dbReference>
<dbReference type="Gene3D" id="1.20.1260.10">
    <property type="match status" value="2"/>
</dbReference>
<feature type="domain" description="DUF305" evidence="3">
    <location>
        <begin position="25"/>
        <end position="107"/>
    </location>
</feature>
<proteinExistence type="predicted"/>